<dbReference type="Gene3D" id="3.90.1150.10">
    <property type="entry name" value="Aspartate Aminotransferase, domain 1"/>
    <property type="match status" value="1"/>
</dbReference>
<organism evidence="1 2">
    <name type="scientific">Sinorhizobium sojae CCBAU 05684</name>
    <dbReference type="NCBI Taxonomy" id="716928"/>
    <lineage>
        <taxon>Bacteria</taxon>
        <taxon>Pseudomonadati</taxon>
        <taxon>Pseudomonadota</taxon>
        <taxon>Alphaproteobacteria</taxon>
        <taxon>Hyphomicrobiales</taxon>
        <taxon>Rhizobiaceae</taxon>
        <taxon>Sinorhizobium/Ensifer group</taxon>
        <taxon>Sinorhizobium</taxon>
    </lineage>
</organism>
<dbReference type="SUPFAM" id="SSF53383">
    <property type="entry name" value="PLP-dependent transferases"/>
    <property type="match status" value="1"/>
</dbReference>
<dbReference type="RefSeq" id="WP_034853144.1">
    <property type="nucleotide sequence ID" value="NZ_AJQT01000025.1"/>
</dbReference>
<dbReference type="Proteomes" id="UP000217211">
    <property type="component" value="Chromosome"/>
</dbReference>
<gene>
    <name evidence="1" type="ORF">SJ05684_c30710</name>
</gene>
<accession>A0A249PFE9</accession>
<dbReference type="EMBL" id="CP023067">
    <property type="protein sequence ID" value="ASY64495.1"/>
    <property type="molecule type" value="Genomic_DNA"/>
</dbReference>
<dbReference type="InterPro" id="IPR015422">
    <property type="entry name" value="PyrdxlP-dep_Trfase_small"/>
</dbReference>
<reference evidence="1 2" key="1">
    <citation type="submission" date="2017-08" db="EMBL/GenBank/DDBJ databases">
        <title>Multipartite genome sequences of Sinorhizobium species nodulating soybeans.</title>
        <authorList>
            <person name="Tian C.F."/>
        </authorList>
    </citation>
    <scope>NUCLEOTIDE SEQUENCE [LARGE SCALE GENOMIC DNA]</scope>
    <source>
        <strain evidence="1 2">CCBAU 05684</strain>
    </source>
</reference>
<dbReference type="OrthoDB" id="9808770at2"/>
<protein>
    <submittedName>
        <fullName evidence="1">Uncharacterized protein</fullName>
    </submittedName>
</protein>
<dbReference type="KEGG" id="esj:SJ05684_c30710"/>
<dbReference type="AlphaFoldDB" id="A0A249PFE9"/>
<name>A0A249PFE9_9HYPH</name>
<evidence type="ECO:0000313" key="2">
    <source>
        <dbReference type="Proteomes" id="UP000217211"/>
    </source>
</evidence>
<evidence type="ECO:0000313" key="1">
    <source>
        <dbReference type="EMBL" id="ASY64495.1"/>
    </source>
</evidence>
<dbReference type="InterPro" id="IPR015424">
    <property type="entry name" value="PyrdxlP-dep_Trfase"/>
</dbReference>
<proteinExistence type="predicted"/>
<sequence length="110" mass="12615">MFVIFTGCAGVYAKRQNRLLQILRSDFADIFEPPEFASGFYNLCYYRDQSVDEDAVLIRCRQNNLGVEQLSYYYANRKSPRKALLVGFAASNEGEIELGTNWLRKSVEQG</sequence>
<keyword evidence="2" id="KW-1185">Reference proteome</keyword>